<organism evidence="2 3">
    <name type="scientific">Rhodomicrobium udaipurense</name>
    <dbReference type="NCBI Taxonomy" id="1202716"/>
    <lineage>
        <taxon>Bacteria</taxon>
        <taxon>Pseudomonadati</taxon>
        <taxon>Pseudomonadota</taxon>
        <taxon>Alphaproteobacteria</taxon>
        <taxon>Hyphomicrobiales</taxon>
        <taxon>Hyphomicrobiaceae</taxon>
        <taxon>Rhodomicrobium</taxon>
    </lineage>
</organism>
<sequence length="60" mass="6826">MRAKLEEFWMDEQGAAAIELGLIAAGFCVALITLAGQMNDEVKIMFERVREMLRSFNTMQ</sequence>
<dbReference type="RefSeq" id="WP_037234556.1">
    <property type="nucleotide sequence ID" value="NZ_JAEMUK010000015.1"/>
</dbReference>
<evidence type="ECO:0000313" key="3">
    <source>
        <dbReference type="Proteomes" id="UP000623250"/>
    </source>
</evidence>
<dbReference type="Proteomes" id="UP000623250">
    <property type="component" value="Unassembled WGS sequence"/>
</dbReference>
<evidence type="ECO:0000313" key="2">
    <source>
        <dbReference type="EMBL" id="MBJ7543567.1"/>
    </source>
</evidence>
<gene>
    <name evidence="2" type="ORF">JDN41_08350</name>
</gene>
<dbReference type="EMBL" id="JAEMUK010000015">
    <property type="protein sequence ID" value="MBJ7543567.1"/>
    <property type="molecule type" value="Genomic_DNA"/>
</dbReference>
<keyword evidence="1" id="KW-1133">Transmembrane helix</keyword>
<keyword evidence="1" id="KW-0472">Membrane</keyword>
<keyword evidence="1" id="KW-0812">Transmembrane</keyword>
<accession>A0A8I1KJB2</accession>
<protein>
    <submittedName>
        <fullName evidence="2">Flp family type IVb pilin</fullName>
    </submittedName>
</protein>
<dbReference type="AlphaFoldDB" id="A0A8I1KJB2"/>
<keyword evidence="3" id="KW-1185">Reference proteome</keyword>
<dbReference type="Pfam" id="PF04964">
    <property type="entry name" value="Flp_Fap"/>
    <property type="match status" value="1"/>
</dbReference>
<reference evidence="2 3" key="1">
    <citation type="submission" date="2020-12" db="EMBL/GenBank/DDBJ databases">
        <title>Revised draft genomes of Rhodomicrobium vannielii ATCC 17100 and Rhodomicrobium udaipurense JA643.</title>
        <authorList>
            <person name="Conners E.M."/>
            <person name="Davenport E.J."/>
            <person name="Bose A."/>
        </authorList>
    </citation>
    <scope>NUCLEOTIDE SEQUENCE [LARGE SCALE GENOMIC DNA]</scope>
    <source>
        <strain evidence="2 3">JA643</strain>
    </source>
</reference>
<evidence type="ECO:0000256" key="1">
    <source>
        <dbReference type="SAM" id="Phobius"/>
    </source>
</evidence>
<feature type="transmembrane region" description="Helical" evidence="1">
    <location>
        <begin position="15"/>
        <end position="35"/>
    </location>
</feature>
<proteinExistence type="predicted"/>
<dbReference type="InterPro" id="IPR007047">
    <property type="entry name" value="Flp_Fap"/>
</dbReference>
<name>A0A8I1KJB2_9HYPH</name>
<comment type="caution">
    <text evidence="2">The sequence shown here is derived from an EMBL/GenBank/DDBJ whole genome shotgun (WGS) entry which is preliminary data.</text>
</comment>